<gene>
    <name evidence="1" type="ORF">RRG08_059530</name>
</gene>
<evidence type="ECO:0000313" key="1">
    <source>
        <dbReference type="EMBL" id="KAK3765166.1"/>
    </source>
</evidence>
<comment type="caution">
    <text evidence="1">The sequence shown here is derived from an EMBL/GenBank/DDBJ whole genome shotgun (WGS) entry which is preliminary data.</text>
</comment>
<organism evidence="1 2">
    <name type="scientific">Elysia crispata</name>
    <name type="common">lettuce slug</name>
    <dbReference type="NCBI Taxonomy" id="231223"/>
    <lineage>
        <taxon>Eukaryota</taxon>
        <taxon>Metazoa</taxon>
        <taxon>Spiralia</taxon>
        <taxon>Lophotrochozoa</taxon>
        <taxon>Mollusca</taxon>
        <taxon>Gastropoda</taxon>
        <taxon>Heterobranchia</taxon>
        <taxon>Euthyneura</taxon>
        <taxon>Panpulmonata</taxon>
        <taxon>Sacoglossa</taxon>
        <taxon>Placobranchoidea</taxon>
        <taxon>Plakobranchidae</taxon>
        <taxon>Elysia</taxon>
    </lineage>
</organism>
<reference evidence="1" key="1">
    <citation type="journal article" date="2023" name="G3 (Bethesda)">
        <title>A reference genome for the long-term kleptoplast-retaining sea slug Elysia crispata morphotype clarki.</title>
        <authorList>
            <person name="Eastman K.E."/>
            <person name="Pendleton A.L."/>
            <person name="Shaikh M.A."/>
            <person name="Suttiyut T."/>
            <person name="Ogas R."/>
            <person name="Tomko P."/>
            <person name="Gavelis G."/>
            <person name="Widhalm J.R."/>
            <person name="Wisecaver J.H."/>
        </authorList>
    </citation>
    <scope>NUCLEOTIDE SEQUENCE</scope>
    <source>
        <strain evidence="1">ECLA1</strain>
    </source>
</reference>
<sequence length="54" mass="5860">LPAGDGPAEPVSEEILDFGEYSRSHQTSQTFHEYKVNVIRAGKAARALGKCRGD</sequence>
<protein>
    <submittedName>
        <fullName evidence="1">Uncharacterized protein</fullName>
    </submittedName>
</protein>
<dbReference type="AlphaFoldDB" id="A0AAE1DC81"/>
<evidence type="ECO:0000313" key="2">
    <source>
        <dbReference type="Proteomes" id="UP001283361"/>
    </source>
</evidence>
<name>A0AAE1DC81_9GAST</name>
<accession>A0AAE1DC81</accession>
<keyword evidence="2" id="KW-1185">Reference proteome</keyword>
<dbReference type="Proteomes" id="UP001283361">
    <property type="component" value="Unassembled WGS sequence"/>
</dbReference>
<proteinExistence type="predicted"/>
<feature type="non-terminal residue" evidence="1">
    <location>
        <position position="1"/>
    </location>
</feature>
<dbReference type="EMBL" id="JAWDGP010004344">
    <property type="protein sequence ID" value="KAK3765166.1"/>
    <property type="molecule type" value="Genomic_DNA"/>
</dbReference>